<evidence type="ECO:0000256" key="2">
    <source>
        <dbReference type="ARBA" id="ARBA00022692"/>
    </source>
</evidence>
<feature type="chain" id="PRO_5046829543" evidence="4">
    <location>
        <begin position="21"/>
        <end position="538"/>
    </location>
</feature>
<reference evidence="7 8" key="1">
    <citation type="submission" date="2024-05" db="EMBL/GenBank/DDBJ databases">
        <title>Three bacterial strains, DH-69, EH-24, and ECK-19 isolated from coastal sediments.</title>
        <authorList>
            <person name="Ye Y.-Q."/>
            <person name="Du Z.-J."/>
        </authorList>
    </citation>
    <scope>NUCLEOTIDE SEQUENCE [LARGE SCALE GENOMIC DNA]</scope>
    <source>
        <strain evidence="7 8">ECK-19</strain>
    </source>
</reference>
<feature type="domain" description="Haemolysin activator HlyB C-terminal" evidence="5">
    <location>
        <begin position="213"/>
        <end position="476"/>
    </location>
</feature>
<keyword evidence="4" id="KW-0732">Signal</keyword>
<dbReference type="RefSeq" id="WP_369312451.1">
    <property type="nucleotide sequence ID" value="NZ_JBEHZE010000001.1"/>
</dbReference>
<dbReference type="InterPro" id="IPR005565">
    <property type="entry name" value="Hemolysn_activator_HlyB_C"/>
</dbReference>
<dbReference type="PANTHER" id="PTHR34597">
    <property type="entry name" value="SLR1661 PROTEIN"/>
    <property type="match status" value="1"/>
</dbReference>
<evidence type="ECO:0000256" key="1">
    <source>
        <dbReference type="ARBA" id="ARBA00022452"/>
    </source>
</evidence>
<dbReference type="Proteomes" id="UP001560685">
    <property type="component" value="Unassembled WGS sequence"/>
</dbReference>
<dbReference type="Pfam" id="PF03865">
    <property type="entry name" value="ShlB"/>
    <property type="match status" value="1"/>
</dbReference>
<comment type="caution">
    <text evidence="7">The sequence shown here is derived from an EMBL/GenBank/DDBJ whole genome shotgun (WGS) entry which is preliminary data.</text>
</comment>
<dbReference type="EMBL" id="JBEHZE010000001">
    <property type="protein sequence ID" value="MEX6632528.1"/>
    <property type="molecule type" value="Genomic_DNA"/>
</dbReference>
<dbReference type="InterPro" id="IPR051544">
    <property type="entry name" value="TPS_OM_transporter"/>
</dbReference>
<name>A0ABV3Z1Y4_9PROT</name>
<keyword evidence="8" id="KW-1185">Reference proteome</keyword>
<evidence type="ECO:0000259" key="5">
    <source>
        <dbReference type="Pfam" id="PF03865"/>
    </source>
</evidence>
<dbReference type="PANTHER" id="PTHR34597:SF6">
    <property type="entry name" value="BLR6126 PROTEIN"/>
    <property type="match status" value="1"/>
</dbReference>
<keyword evidence="1" id="KW-0472">Membrane</keyword>
<keyword evidence="2" id="KW-0812">Transmembrane</keyword>
<dbReference type="Gene3D" id="2.40.160.50">
    <property type="entry name" value="membrane protein fhac: a member of the omp85/tpsb transporter family"/>
    <property type="match status" value="1"/>
</dbReference>
<protein>
    <submittedName>
        <fullName evidence="7">ShlB/FhaC/HecB family hemolysin secretion/activation protein</fullName>
    </submittedName>
</protein>
<evidence type="ECO:0000256" key="3">
    <source>
        <dbReference type="ARBA" id="ARBA00023237"/>
    </source>
</evidence>
<keyword evidence="3" id="KW-0998">Cell outer membrane</keyword>
<evidence type="ECO:0000313" key="8">
    <source>
        <dbReference type="Proteomes" id="UP001560685"/>
    </source>
</evidence>
<evidence type="ECO:0000313" key="7">
    <source>
        <dbReference type="EMBL" id="MEX6632528.1"/>
    </source>
</evidence>
<dbReference type="Gene3D" id="3.10.20.310">
    <property type="entry name" value="membrane protein fhac"/>
    <property type="match status" value="1"/>
</dbReference>
<accession>A0ABV3Z1Y4</accession>
<evidence type="ECO:0000256" key="4">
    <source>
        <dbReference type="SAM" id="SignalP"/>
    </source>
</evidence>
<proteinExistence type="predicted"/>
<keyword evidence="1" id="KW-1134">Transmembrane beta strand</keyword>
<gene>
    <name evidence="7" type="ORF">ABFZ84_03115</name>
</gene>
<dbReference type="InterPro" id="IPR013686">
    <property type="entry name" value="Polypept-transport_assoc_ShlB"/>
</dbReference>
<evidence type="ECO:0000259" key="6">
    <source>
        <dbReference type="Pfam" id="PF08479"/>
    </source>
</evidence>
<feature type="domain" description="Polypeptide-transport-associated ShlB-type" evidence="6">
    <location>
        <begin position="65"/>
        <end position="136"/>
    </location>
</feature>
<organism evidence="7 8">
    <name type="scientific">Hyphococcus lacteus</name>
    <dbReference type="NCBI Taxonomy" id="3143536"/>
    <lineage>
        <taxon>Bacteria</taxon>
        <taxon>Pseudomonadati</taxon>
        <taxon>Pseudomonadota</taxon>
        <taxon>Alphaproteobacteria</taxon>
        <taxon>Parvularculales</taxon>
        <taxon>Parvularculaceae</taxon>
        <taxon>Hyphococcus</taxon>
    </lineage>
</organism>
<feature type="signal peptide" evidence="4">
    <location>
        <begin position="1"/>
        <end position="20"/>
    </location>
</feature>
<dbReference type="Pfam" id="PF08479">
    <property type="entry name" value="POTRA_2"/>
    <property type="match status" value="1"/>
</dbReference>
<sequence>MKKSKTLISIFVFMAGSAVAVQLPSVEDRLRPGEVRETPDPSLVNAPSSNVTVSIEAQKIPSILIRSIKFEGTAVPANVADAARPFIARTITRDALNELASALTKAYEQSPIALFTIVIPDQNFNGGIVRILVAEGHVESFTLSGETEGRNHYLITAYAERLSAERPLERATLERSLSLMSDIPGVKVKPTLSYGNAPGAVRLGLAVDYGKPTVSFGFNNRTSRLIRDGQFSAQAKLYRLLRDGDMTSVQLTAAANLEDSRYARINHSTPIGTNGVRADVSAAILQSRPNGSVMEGDAQLYSGGVSIPIIRSYKKNLNMRASLDAVNSDNAAFGSLIATERTRAARLGAEFSLAGKKRIVRVNGTLSQGIDMMGAEVSALIGDAVFTKATSDLYVLQKIGSDVRLTMTGTGHWSDDRLPANERFSIGGARYGRAFSSGLINADRGFGLSLEPAWRPLSGDFARSEFYGFIDYAQADIFSRLTSPSQSLDLGSFGAGVRAAYKDKGFIELEVARPYDQPVPGFDQDWRFSVNWRLDIRP</sequence>